<accession>A0A0B7B7C3</accession>
<sequence>EAISLSSTTSISFVPEKTLQFLAEQLHLVRTPDNRKRYSSNTHCFAFMTYKIPSMLQISKKIKLSVSSPSWHTQKFNYAIDKVCRF</sequence>
<proteinExistence type="predicted"/>
<reference evidence="1" key="1">
    <citation type="submission" date="2014-12" db="EMBL/GenBank/DDBJ databases">
        <title>Insight into the proteome of Arion vulgaris.</title>
        <authorList>
            <person name="Aradska J."/>
            <person name="Bulat T."/>
            <person name="Smidak R."/>
            <person name="Sarate P."/>
            <person name="Gangsoo J."/>
            <person name="Sialana F."/>
            <person name="Bilban M."/>
            <person name="Lubec G."/>
        </authorList>
    </citation>
    <scope>NUCLEOTIDE SEQUENCE</scope>
    <source>
        <tissue evidence="1">Skin</tissue>
    </source>
</reference>
<feature type="non-terminal residue" evidence="1">
    <location>
        <position position="1"/>
    </location>
</feature>
<dbReference type="EMBL" id="HACG01041937">
    <property type="protein sequence ID" value="CEK88802.1"/>
    <property type="molecule type" value="Transcribed_RNA"/>
</dbReference>
<organism evidence="1">
    <name type="scientific">Arion vulgaris</name>
    <dbReference type="NCBI Taxonomy" id="1028688"/>
    <lineage>
        <taxon>Eukaryota</taxon>
        <taxon>Metazoa</taxon>
        <taxon>Spiralia</taxon>
        <taxon>Lophotrochozoa</taxon>
        <taxon>Mollusca</taxon>
        <taxon>Gastropoda</taxon>
        <taxon>Heterobranchia</taxon>
        <taxon>Euthyneura</taxon>
        <taxon>Panpulmonata</taxon>
        <taxon>Eupulmonata</taxon>
        <taxon>Stylommatophora</taxon>
        <taxon>Helicina</taxon>
        <taxon>Arionoidea</taxon>
        <taxon>Arionidae</taxon>
        <taxon>Arion</taxon>
    </lineage>
</organism>
<dbReference type="AlphaFoldDB" id="A0A0B7B7C3"/>
<protein>
    <submittedName>
        <fullName evidence="1">Uncharacterized protein</fullName>
    </submittedName>
</protein>
<name>A0A0B7B7C3_9EUPU</name>
<evidence type="ECO:0000313" key="1">
    <source>
        <dbReference type="EMBL" id="CEK88802.1"/>
    </source>
</evidence>
<gene>
    <name evidence="1" type="primary">ORF167113</name>
</gene>